<dbReference type="PIRSF" id="PIRSF037125">
    <property type="entry name" value="D-site_20S_pre-rRNA_nuclease"/>
    <property type="match status" value="1"/>
</dbReference>
<feature type="binding site" evidence="9">
    <location>
        <position position="320"/>
    </location>
    <ligand>
        <name>Zn(2+)</name>
        <dbReference type="ChEBI" id="CHEBI:29105"/>
    </ligand>
</feature>
<dbReference type="FunFam" id="3.40.50.1010:FF:000020">
    <property type="entry name" value="20S-pre-rRNA D-site endonuclease NOB1"/>
    <property type="match status" value="1"/>
</dbReference>
<dbReference type="GO" id="GO:0046872">
    <property type="term" value="F:metal ion binding"/>
    <property type="evidence" value="ECO:0007669"/>
    <property type="project" value="UniProtKB-UniRule"/>
</dbReference>
<dbReference type="PANTHER" id="PTHR12814">
    <property type="entry name" value="RNA-BINDING PROTEIN NOB1"/>
    <property type="match status" value="1"/>
</dbReference>
<keyword evidence="6 8" id="KW-0862">Zinc</keyword>
<dbReference type="InterPro" id="IPR017117">
    <property type="entry name" value="Nob1_euk"/>
</dbReference>
<evidence type="ECO:0000313" key="14">
    <source>
        <dbReference type="Proteomes" id="UP000092716"/>
    </source>
</evidence>
<dbReference type="AlphaFoldDB" id="A0A1B1DV69"/>
<proteinExistence type="inferred from homology"/>
<dbReference type="Proteomes" id="UP000092716">
    <property type="component" value="Chromosome 5"/>
</dbReference>
<dbReference type="Pfam" id="PF17146">
    <property type="entry name" value="PIN_6"/>
    <property type="match status" value="1"/>
</dbReference>
<dbReference type="GeneID" id="30907950"/>
<dbReference type="Gene3D" id="3.40.50.1010">
    <property type="entry name" value="5'-nuclease"/>
    <property type="match status" value="1"/>
</dbReference>
<feature type="domain" description="Ribonuclease PIN" evidence="12">
    <location>
        <begin position="7"/>
        <end position="92"/>
    </location>
</feature>
<comment type="subcellular location">
    <subcellularLocation>
        <location evidence="1">Nucleus</location>
    </subcellularLocation>
</comment>
<evidence type="ECO:0000259" key="11">
    <source>
        <dbReference type="Pfam" id="PF08772"/>
    </source>
</evidence>
<evidence type="ECO:0000256" key="10">
    <source>
        <dbReference type="SAM" id="MobiDB-lite"/>
    </source>
</evidence>
<dbReference type="GO" id="GO:0004521">
    <property type="term" value="F:RNA endonuclease activity"/>
    <property type="evidence" value="ECO:0007669"/>
    <property type="project" value="UniProtKB-UniRule"/>
</dbReference>
<organism evidence="13 14">
    <name type="scientific">Plasmodium coatneyi</name>
    <dbReference type="NCBI Taxonomy" id="208452"/>
    <lineage>
        <taxon>Eukaryota</taxon>
        <taxon>Sar</taxon>
        <taxon>Alveolata</taxon>
        <taxon>Apicomplexa</taxon>
        <taxon>Aconoidasida</taxon>
        <taxon>Haemosporida</taxon>
        <taxon>Plasmodiidae</taxon>
        <taxon>Plasmodium</taxon>
    </lineage>
</organism>
<keyword evidence="5" id="KW-0378">Hydrolase</keyword>
<dbReference type="PANTHER" id="PTHR12814:SF2">
    <property type="entry name" value="RNA-BINDING PROTEIN NOB1"/>
    <property type="match status" value="1"/>
</dbReference>
<keyword evidence="14" id="KW-1185">Reference proteome</keyword>
<evidence type="ECO:0000256" key="2">
    <source>
        <dbReference type="ARBA" id="ARBA00005858"/>
    </source>
</evidence>
<dbReference type="VEuPathDB" id="PlasmoDB:PCOAH_00012240"/>
<dbReference type="GO" id="GO:0031981">
    <property type="term" value="C:nuclear lumen"/>
    <property type="evidence" value="ECO:0007669"/>
    <property type="project" value="UniProtKB-ARBA"/>
</dbReference>
<dbReference type="InterPro" id="IPR033411">
    <property type="entry name" value="Ribonuclease_PIN"/>
</dbReference>
<dbReference type="KEGG" id="pcot:PCOAH_00012240"/>
<comment type="similarity">
    <text evidence="2 8">Belongs to the NOB1 family.</text>
</comment>
<dbReference type="GO" id="GO:0030490">
    <property type="term" value="P:maturation of SSU-rRNA"/>
    <property type="evidence" value="ECO:0007669"/>
    <property type="project" value="TreeGrafter"/>
</dbReference>
<keyword evidence="3" id="KW-0540">Nuclease</keyword>
<feature type="binding site" evidence="9">
    <location>
        <position position="338"/>
    </location>
    <ligand>
        <name>Zn(2+)</name>
        <dbReference type="ChEBI" id="CHEBI:29105"/>
    </ligand>
</feature>
<keyword evidence="7 8" id="KW-0539">Nucleus</keyword>
<dbReference type="CDD" id="cd09876">
    <property type="entry name" value="PIN_Nob1-like"/>
    <property type="match status" value="1"/>
</dbReference>
<dbReference type="RefSeq" id="XP_019913368.1">
    <property type="nucleotide sequence ID" value="XM_020058033.1"/>
</dbReference>
<feature type="region of interest" description="Disordered" evidence="10">
    <location>
        <begin position="125"/>
        <end position="204"/>
    </location>
</feature>
<evidence type="ECO:0000256" key="1">
    <source>
        <dbReference type="ARBA" id="ARBA00004123"/>
    </source>
</evidence>
<evidence type="ECO:0000259" key="12">
    <source>
        <dbReference type="Pfam" id="PF17146"/>
    </source>
</evidence>
<evidence type="ECO:0000256" key="4">
    <source>
        <dbReference type="ARBA" id="ARBA00022723"/>
    </source>
</evidence>
<evidence type="ECO:0000256" key="6">
    <source>
        <dbReference type="ARBA" id="ARBA00022833"/>
    </source>
</evidence>
<protein>
    <recommendedName>
        <fullName evidence="15">RNA-binding protein NOB1</fullName>
    </recommendedName>
</protein>
<feature type="compositionally biased region" description="Basic and acidic residues" evidence="10">
    <location>
        <begin position="155"/>
        <end position="169"/>
    </location>
</feature>
<dbReference type="InterPro" id="IPR036283">
    <property type="entry name" value="NOB1_Zf-like_sf"/>
</dbReference>
<dbReference type="Gene3D" id="6.20.210.10">
    <property type="entry name" value="Nin one binding (NOB1), Zn-ribbon-like"/>
    <property type="match status" value="1"/>
</dbReference>
<dbReference type="GO" id="GO:0030688">
    <property type="term" value="C:preribosome, small subunit precursor"/>
    <property type="evidence" value="ECO:0007669"/>
    <property type="project" value="TreeGrafter"/>
</dbReference>
<feature type="binding site" evidence="9">
    <location>
        <position position="335"/>
    </location>
    <ligand>
        <name>Zn(2+)</name>
        <dbReference type="ChEBI" id="CHEBI:29105"/>
    </ligand>
</feature>
<keyword evidence="4 8" id="KW-0479">Metal-binding</keyword>
<feature type="domain" description="Nin one binding (NOB1) Zn-ribbon-like" evidence="11">
    <location>
        <begin position="310"/>
        <end position="380"/>
    </location>
</feature>
<dbReference type="OrthoDB" id="446759at2759"/>
<dbReference type="SUPFAM" id="SSF144206">
    <property type="entry name" value="NOB1 zinc finger-like"/>
    <property type="match status" value="1"/>
</dbReference>
<evidence type="ECO:0000256" key="9">
    <source>
        <dbReference type="PIRSR" id="PIRSR037125-1"/>
    </source>
</evidence>
<sequence>MSRHKYVLDANSVIKCKDLLFTNYDCYVTEGVIKEIKDEHSRKRLNNMMPLLTVAQAEERDVNFVKYFSKLTGDYDSLSEVDIDVIALTYMLHRMHGDVSKLNAAPMETIYKYDQVEFDYVGKGRRKGKNMEDSPTGGEQATEEGEATTSSTQPEKADSGVDVLKREDDPTGGCDVTDGGGSIQGSDADADADESMHESDTDADADECIHESDAESNESANGDDSPRAGGRIRGCEMIREEVVQVEEEANQEDDEGGQWININNYDTQNVDVNREEKFTPKVACVTTDYAMQNVMYQMGLNVITMDGFKINSIKLWGHICTSCYTFVRKTSVMFCSKCGNNNLRKVNVVVDNNLKKLVVKIPQFRVNTKNTIYSIPKKKNSSQKKFQDKLQIFREDELLMGGRKQFLTHQKKMYESQKSKKDPFSGDNLHDNYANDWTYRTTLKNGKVAILTNPKIVVGGKKKHPHRRKKKK</sequence>
<evidence type="ECO:0000256" key="7">
    <source>
        <dbReference type="ARBA" id="ARBA00023242"/>
    </source>
</evidence>
<gene>
    <name evidence="13" type="ORF">PCOAH_00012240</name>
</gene>
<evidence type="ECO:0000313" key="13">
    <source>
        <dbReference type="EMBL" id="ANQ06673.1"/>
    </source>
</evidence>
<evidence type="ECO:0000256" key="5">
    <source>
        <dbReference type="ARBA" id="ARBA00022801"/>
    </source>
</evidence>
<accession>A0A1B1DV69</accession>
<dbReference type="InterPro" id="IPR014881">
    <property type="entry name" value="NOB1_Zn-bd"/>
</dbReference>
<dbReference type="EMBL" id="CP016243">
    <property type="protein sequence ID" value="ANQ06673.1"/>
    <property type="molecule type" value="Genomic_DNA"/>
</dbReference>
<reference evidence="14" key="1">
    <citation type="submission" date="2016-06" db="EMBL/GenBank/DDBJ databases">
        <title>First high quality genome sequence of Plasmodium coatneyi using continuous long reads from single molecule, real-time sequencing.</title>
        <authorList>
            <person name="Chien J.-T."/>
            <person name="Pakala S.B."/>
            <person name="Geraldo J.A."/>
            <person name="Lapp S.A."/>
            <person name="Barnwell J.W."/>
            <person name="Kissinger J.C."/>
            <person name="Galinski M.R."/>
            <person name="Humphrey J.C."/>
        </authorList>
    </citation>
    <scope>NUCLEOTIDE SEQUENCE [LARGE SCALE GENOMIC DNA]</scope>
    <source>
        <strain evidence="14">Hackeri</strain>
    </source>
</reference>
<feature type="region of interest" description="Disordered" evidence="10">
    <location>
        <begin position="212"/>
        <end position="231"/>
    </location>
</feature>
<dbReference type="GO" id="GO:0005737">
    <property type="term" value="C:cytoplasm"/>
    <property type="evidence" value="ECO:0007669"/>
    <property type="project" value="UniProtKB-ARBA"/>
</dbReference>
<dbReference type="GO" id="GO:0016787">
    <property type="term" value="F:hydrolase activity"/>
    <property type="evidence" value="ECO:0007669"/>
    <property type="project" value="UniProtKB-KW"/>
</dbReference>
<evidence type="ECO:0000256" key="8">
    <source>
        <dbReference type="PIRNR" id="PIRNR037125"/>
    </source>
</evidence>
<feature type="binding site" evidence="9">
    <location>
        <position position="323"/>
    </location>
    <ligand>
        <name>Zn(2+)</name>
        <dbReference type="ChEBI" id="CHEBI:29105"/>
    </ligand>
</feature>
<dbReference type="InterPro" id="IPR039907">
    <property type="entry name" value="NOB1"/>
</dbReference>
<dbReference type="Pfam" id="PF08772">
    <property type="entry name" value="Zn_ribbon_NOB1"/>
    <property type="match status" value="1"/>
</dbReference>
<name>A0A1B1DV69_9APIC</name>
<evidence type="ECO:0000256" key="3">
    <source>
        <dbReference type="ARBA" id="ARBA00022722"/>
    </source>
</evidence>
<evidence type="ECO:0008006" key="15">
    <source>
        <dbReference type="Google" id="ProtNLM"/>
    </source>
</evidence>